<name>A0AA39WAD4_9PEZI</name>
<feature type="transmembrane region" description="Helical" evidence="1">
    <location>
        <begin position="182"/>
        <end position="203"/>
    </location>
</feature>
<organism evidence="2 3">
    <name type="scientific">Bombardia bombarda</name>
    <dbReference type="NCBI Taxonomy" id="252184"/>
    <lineage>
        <taxon>Eukaryota</taxon>
        <taxon>Fungi</taxon>
        <taxon>Dikarya</taxon>
        <taxon>Ascomycota</taxon>
        <taxon>Pezizomycotina</taxon>
        <taxon>Sordariomycetes</taxon>
        <taxon>Sordariomycetidae</taxon>
        <taxon>Sordariales</taxon>
        <taxon>Lasiosphaeriaceae</taxon>
        <taxon>Bombardia</taxon>
    </lineage>
</organism>
<evidence type="ECO:0000313" key="3">
    <source>
        <dbReference type="Proteomes" id="UP001174934"/>
    </source>
</evidence>
<keyword evidence="1" id="KW-1133">Transmembrane helix</keyword>
<gene>
    <name evidence="2" type="ORF">B0T17DRAFT_545658</name>
</gene>
<proteinExistence type="predicted"/>
<feature type="transmembrane region" description="Helical" evidence="1">
    <location>
        <begin position="31"/>
        <end position="51"/>
    </location>
</feature>
<feature type="transmembrane region" description="Helical" evidence="1">
    <location>
        <begin position="264"/>
        <end position="289"/>
    </location>
</feature>
<evidence type="ECO:0000256" key="1">
    <source>
        <dbReference type="SAM" id="Phobius"/>
    </source>
</evidence>
<accession>A0AA39WAD4</accession>
<dbReference type="AlphaFoldDB" id="A0AA39WAD4"/>
<protein>
    <submittedName>
        <fullName evidence="2">Uncharacterized protein</fullName>
    </submittedName>
</protein>
<sequence>MSDSDTMLAEWESPEYDWRNPPVWDVLENRYWFVPYGIIGIISDLVLFYAVTAIWNGRMPFWPKRRLAHRSYTTAIVVTAFIIMGGLRVWHLCGLFAYKSYVLWFSGIQLSLLKYAFLASPALLFLLVRSYKYHYMKTTEDRDDAGWLWGTKVEEDGGCDVEYCGAAGGDKKNTNSSATGRVLPLWLAYLVTIVLFVVTGTMVESYLHDTRDIFLTYHKSTQALYGLIVAFPFVATIATGLGICVARKWRQEDDAAKTSYPLSVVLSSAASFFVVCFLIAGVVGSNLILSLVVYEEVDMIGNPYNLYYGFYPLSDLFLYWIYFGASIAPLFAF</sequence>
<feature type="transmembrane region" description="Helical" evidence="1">
    <location>
        <begin position="309"/>
        <end position="332"/>
    </location>
</feature>
<keyword evidence="1" id="KW-0812">Transmembrane</keyword>
<feature type="transmembrane region" description="Helical" evidence="1">
    <location>
        <begin position="102"/>
        <end position="128"/>
    </location>
</feature>
<keyword evidence="1" id="KW-0472">Membrane</keyword>
<evidence type="ECO:0000313" key="2">
    <source>
        <dbReference type="EMBL" id="KAK0609988.1"/>
    </source>
</evidence>
<dbReference type="Proteomes" id="UP001174934">
    <property type="component" value="Unassembled WGS sequence"/>
</dbReference>
<reference evidence="2" key="1">
    <citation type="submission" date="2023-06" db="EMBL/GenBank/DDBJ databases">
        <title>Genome-scale phylogeny and comparative genomics of the fungal order Sordariales.</title>
        <authorList>
            <consortium name="Lawrence Berkeley National Laboratory"/>
            <person name="Hensen N."/>
            <person name="Bonometti L."/>
            <person name="Westerberg I."/>
            <person name="Brannstrom I.O."/>
            <person name="Guillou S."/>
            <person name="Cros-Aarteil S."/>
            <person name="Calhoun S."/>
            <person name="Haridas S."/>
            <person name="Kuo A."/>
            <person name="Mondo S."/>
            <person name="Pangilinan J."/>
            <person name="Riley R."/>
            <person name="LaButti K."/>
            <person name="Andreopoulos B."/>
            <person name="Lipzen A."/>
            <person name="Chen C."/>
            <person name="Yanf M."/>
            <person name="Daum C."/>
            <person name="Ng V."/>
            <person name="Clum A."/>
            <person name="Steindorff A."/>
            <person name="Ohm R."/>
            <person name="Martin F."/>
            <person name="Silar P."/>
            <person name="Natvig D."/>
            <person name="Lalanne C."/>
            <person name="Gautier V."/>
            <person name="Ament-velasquez S.L."/>
            <person name="Kruys A."/>
            <person name="Hutchinson M.I."/>
            <person name="Powell A.J."/>
            <person name="Barry K."/>
            <person name="Miller A.N."/>
            <person name="Grigoriev I.V."/>
            <person name="Debuchy R."/>
            <person name="Gladieux P."/>
            <person name="Thoren M.H."/>
            <person name="Johannesson H."/>
        </authorList>
    </citation>
    <scope>NUCLEOTIDE SEQUENCE</scope>
    <source>
        <strain evidence="2">SMH3391-2</strain>
    </source>
</reference>
<dbReference type="EMBL" id="JAULSR010000011">
    <property type="protein sequence ID" value="KAK0609988.1"/>
    <property type="molecule type" value="Genomic_DNA"/>
</dbReference>
<feature type="transmembrane region" description="Helical" evidence="1">
    <location>
        <begin position="223"/>
        <end position="243"/>
    </location>
</feature>
<keyword evidence="3" id="KW-1185">Reference proteome</keyword>
<feature type="transmembrane region" description="Helical" evidence="1">
    <location>
        <begin position="72"/>
        <end position="90"/>
    </location>
</feature>
<comment type="caution">
    <text evidence="2">The sequence shown here is derived from an EMBL/GenBank/DDBJ whole genome shotgun (WGS) entry which is preliminary data.</text>
</comment>